<dbReference type="Gene3D" id="3.10.100.10">
    <property type="entry name" value="Mannose-Binding Protein A, subunit A"/>
    <property type="match status" value="1"/>
</dbReference>
<dbReference type="InterPro" id="IPR050111">
    <property type="entry name" value="C-type_lectin/snaclec_domain"/>
</dbReference>
<protein>
    <submittedName>
        <fullName evidence="1">Collectin-12</fullName>
    </submittedName>
</protein>
<dbReference type="InterPro" id="IPR001304">
    <property type="entry name" value="C-type_lectin-like"/>
</dbReference>
<sequence length="112" mass="12661">MRIIFGLVVATAATLHRIATSNNSKAKGGRKHWVGGTDMMEEGKWVWFPGNEPVTYTDWLPTEPDNKLHSSLEKEHCMTLSPSSHNVYQWSDEICSELLNFICERIAIRSGV</sequence>
<organism evidence="1">
    <name type="scientific">Magallana gigas</name>
    <name type="common">Pacific oyster</name>
    <name type="synonym">Crassostrea gigas</name>
    <dbReference type="NCBI Taxonomy" id="29159"/>
    <lineage>
        <taxon>Eukaryota</taxon>
        <taxon>Metazoa</taxon>
        <taxon>Spiralia</taxon>
        <taxon>Lophotrochozoa</taxon>
        <taxon>Mollusca</taxon>
        <taxon>Bivalvia</taxon>
        <taxon>Autobranchia</taxon>
        <taxon>Pteriomorphia</taxon>
        <taxon>Ostreida</taxon>
        <taxon>Ostreoidea</taxon>
        <taxon>Ostreidae</taxon>
        <taxon>Magallana</taxon>
    </lineage>
</organism>
<evidence type="ECO:0000313" key="1">
    <source>
        <dbReference type="EMBL" id="EKC35022.1"/>
    </source>
</evidence>
<dbReference type="InParanoid" id="K1QDL8"/>
<accession>K1QDL8</accession>
<dbReference type="HOGENOM" id="CLU_049894_19_0_1"/>
<name>K1QDL8_MAGGI</name>
<dbReference type="SUPFAM" id="SSF56436">
    <property type="entry name" value="C-type lectin-like"/>
    <property type="match status" value="1"/>
</dbReference>
<dbReference type="Pfam" id="PF00059">
    <property type="entry name" value="Lectin_C"/>
    <property type="match status" value="1"/>
</dbReference>
<dbReference type="PROSITE" id="PS50041">
    <property type="entry name" value="C_TYPE_LECTIN_2"/>
    <property type="match status" value="1"/>
</dbReference>
<reference evidence="1" key="1">
    <citation type="journal article" date="2012" name="Nature">
        <title>The oyster genome reveals stress adaptation and complexity of shell formation.</title>
        <authorList>
            <person name="Zhang G."/>
            <person name="Fang X."/>
            <person name="Guo X."/>
            <person name="Li L."/>
            <person name="Luo R."/>
            <person name="Xu F."/>
            <person name="Yang P."/>
            <person name="Zhang L."/>
            <person name="Wang X."/>
            <person name="Qi H."/>
            <person name="Xiong Z."/>
            <person name="Que H."/>
            <person name="Xie Y."/>
            <person name="Holland P.W."/>
            <person name="Paps J."/>
            <person name="Zhu Y."/>
            <person name="Wu F."/>
            <person name="Chen Y."/>
            <person name="Wang J."/>
            <person name="Peng C."/>
            <person name="Meng J."/>
            <person name="Yang L."/>
            <person name="Liu J."/>
            <person name="Wen B."/>
            <person name="Zhang N."/>
            <person name="Huang Z."/>
            <person name="Zhu Q."/>
            <person name="Feng Y."/>
            <person name="Mount A."/>
            <person name="Hedgecock D."/>
            <person name="Xu Z."/>
            <person name="Liu Y."/>
            <person name="Domazet-Loso T."/>
            <person name="Du Y."/>
            <person name="Sun X."/>
            <person name="Zhang S."/>
            <person name="Liu B."/>
            <person name="Cheng P."/>
            <person name="Jiang X."/>
            <person name="Li J."/>
            <person name="Fan D."/>
            <person name="Wang W."/>
            <person name="Fu W."/>
            <person name="Wang T."/>
            <person name="Wang B."/>
            <person name="Zhang J."/>
            <person name="Peng Z."/>
            <person name="Li Y."/>
            <person name="Li N."/>
            <person name="Wang J."/>
            <person name="Chen M."/>
            <person name="He Y."/>
            <person name="Tan F."/>
            <person name="Song X."/>
            <person name="Zheng Q."/>
            <person name="Huang R."/>
            <person name="Yang H."/>
            <person name="Du X."/>
            <person name="Chen L."/>
            <person name="Yang M."/>
            <person name="Gaffney P.M."/>
            <person name="Wang S."/>
            <person name="Luo L."/>
            <person name="She Z."/>
            <person name="Ming Y."/>
            <person name="Huang W."/>
            <person name="Zhang S."/>
            <person name="Huang B."/>
            <person name="Zhang Y."/>
            <person name="Qu T."/>
            <person name="Ni P."/>
            <person name="Miao G."/>
            <person name="Wang J."/>
            <person name="Wang Q."/>
            <person name="Steinberg C.E."/>
            <person name="Wang H."/>
            <person name="Li N."/>
            <person name="Qian L."/>
            <person name="Zhang G."/>
            <person name="Li Y."/>
            <person name="Yang H."/>
            <person name="Liu X."/>
            <person name="Wang J."/>
            <person name="Yin Y."/>
            <person name="Wang J."/>
        </authorList>
    </citation>
    <scope>NUCLEOTIDE SEQUENCE [LARGE SCALE GENOMIC DNA]</scope>
    <source>
        <strain evidence="1">05x7-T-G4-1.051#20</strain>
    </source>
</reference>
<gene>
    <name evidence="1" type="ORF">CGI_10023643</name>
</gene>
<proteinExistence type="predicted"/>
<dbReference type="InterPro" id="IPR016187">
    <property type="entry name" value="CTDL_fold"/>
</dbReference>
<dbReference type="EMBL" id="JH817539">
    <property type="protein sequence ID" value="EKC35022.1"/>
    <property type="molecule type" value="Genomic_DNA"/>
</dbReference>
<dbReference type="InterPro" id="IPR016186">
    <property type="entry name" value="C-type_lectin-like/link_sf"/>
</dbReference>
<dbReference type="CDD" id="cd00037">
    <property type="entry name" value="CLECT"/>
    <property type="match status" value="1"/>
</dbReference>
<dbReference type="AlphaFoldDB" id="K1QDL8"/>
<dbReference type="PANTHER" id="PTHR22803">
    <property type="entry name" value="MANNOSE, PHOSPHOLIPASE, LECTIN RECEPTOR RELATED"/>
    <property type="match status" value="1"/>
</dbReference>